<organism evidence="3 4">
    <name type="scientific">Chanos chanos</name>
    <name type="common">Milkfish</name>
    <name type="synonym">Mugil chanos</name>
    <dbReference type="NCBI Taxonomy" id="29144"/>
    <lineage>
        <taxon>Eukaryota</taxon>
        <taxon>Metazoa</taxon>
        <taxon>Chordata</taxon>
        <taxon>Craniata</taxon>
        <taxon>Vertebrata</taxon>
        <taxon>Euteleostomi</taxon>
        <taxon>Actinopterygii</taxon>
        <taxon>Neopterygii</taxon>
        <taxon>Teleostei</taxon>
        <taxon>Ostariophysi</taxon>
        <taxon>Gonorynchiformes</taxon>
        <taxon>Chanidae</taxon>
        <taxon>Chanos</taxon>
    </lineage>
</organism>
<dbReference type="GO" id="GO:0019901">
    <property type="term" value="F:protein kinase binding"/>
    <property type="evidence" value="ECO:0007669"/>
    <property type="project" value="InterPro"/>
</dbReference>
<dbReference type="GeneID" id="115819444"/>
<dbReference type="Pfam" id="PF12937">
    <property type="entry name" value="F-box-like"/>
    <property type="match status" value="1"/>
</dbReference>
<proteinExistence type="predicted"/>
<evidence type="ECO:0000259" key="2">
    <source>
        <dbReference type="PROSITE" id="PS50181"/>
    </source>
</evidence>
<dbReference type="PROSITE" id="PS50181">
    <property type="entry name" value="FBOX"/>
    <property type="match status" value="1"/>
</dbReference>
<dbReference type="PANTHER" id="PTHR15537">
    <property type="entry name" value="F-BOX ONLY PROTEIN 7"/>
    <property type="match status" value="1"/>
</dbReference>
<feature type="region of interest" description="Disordered" evidence="1">
    <location>
        <begin position="459"/>
        <end position="491"/>
    </location>
</feature>
<sequence length="491" mass="53860">MKLRVKINKQTSRLELDGDQPTLTDLNIHVKEILLPSYGLVPDTEFALSLNGKEPLVDTGQTLSSCGIVSGDLISVILPQSSPLPSPSSTCQNLSGFSTAQKKMEPDRAAHSAFQHSNNEAVPRSSEGSQEAAAAEDEEALETEDEVATGPFIPEPMLCSEAEEGKVPHSLALLHSGAQSQSSGDSLMVALHLLMVETGFQPQGLEVRAGEMPSGWRATGGLYRLQYVHPLCETSLVTVVAVPMGQTLVINATLKINNTMENSRKLSLKPSSYVTQKCSDENAAAVYKDLRKLSHIFKDQLAYPLIATARQAMGLPALFGLPVLPPELLLRILRLLDVVSLVALSAVSRDLRVASEDPSLWRYLCHRDFGVCNPSRTEPRDTDWKELYKKRYIQMKKMNKLRHRPFPYPMPGIYPVAPIPNPPLPFPLYPPGIIGGEYDQRPGIPPSVLPRPRYDPIGPLPGREPRIDVPIGRNSLRPGGSRPADIRRGFI</sequence>
<dbReference type="Gene3D" id="1.20.1280.50">
    <property type="match status" value="1"/>
</dbReference>
<dbReference type="Proteomes" id="UP000504632">
    <property type="component" value="Chromosome 1"/>
</dbReference>
<dbReference type="InterPro" id="IPR021625">
    <property type="entry name" value="PI31_Prot_N"/>
</dbReference>
<dbReference type="GO" id="GO:1903599">
    <property type="term" value="P:positive regulation of autophagy of mitochondrion"/>
    <property type="evidence" value="ECO:0007669"/>
    <property type="project" value="TreeGrafter"/>
</dbReference>
<feature type="region of interest" description="Disordered" evidence="1">
    <location>
        <begin position="101"/>
        <end position="153"/>
    </location>
</feature>
<dbReference type="OrthoDB" id="101791at2759"/>
<evidence type="ECO:0000313" key="4">
    <source>
        <dbReference type="RefSeq" id="XP_030638826.1"/>
    </source>
</evidence>
<dbReference type="InterPro" id="IPR001810">
    <property type="entry name" value="F-box_dom"/>
</dbReference>
<dbReference type="PANTHER" id="PTHR15537:SF2">
    <property type="entry name" value="F-BOX ONLY PROTEIN 7"/>
    <property type="match status" value="1"/>
</dbReference>
<protein>
    <submittedName>
        <fullName evidence="4">F-box only protein 7</fullName>
    </submittedName>
</protein>
<dbReference type="InterPro" id="IPR047118">
    <property type="entry name" value="Fbxo7"/>
</dbReference>
<name>A0A6J2W615_CHACN</name>
<evidence type="ECO:0000313" key="3">
    <source>
        <dbReference type="Proteomes" id="UP000504632"/>
    </source>
</evidence>
<dbReference type="Pfam" id="PF11566">
    <property type="entry name" value="PI31_Prot_N"/>
    <property type="match status" value="1"/>
</dbReference>
<accession>A0A6J2W615</accession>
<dbReference type="CTD" id="25793"/>
<dbReference type="SMART" id="SM00256">
    <property type="entry name" value="FBOX"/>
    <property type="match status" value="1"/>
</dbReference>
<gene>
    <name evidence="4" type="primary">fbxo7</name>
</gene>
<dbReference type="AlphaFoldDB" id="A0A6J2W615"/>
<keyword evidence="3" id="KW-1185">Reference proteome</keyword>
<feature type="domain" description="F-box" evidence="2">
    <location>
        <begin position="318"/>
        <end position="364"/>
    </location>
</feature>
<dbReference type="RefSeq" id="XP_030638826.1">
    <property type="nucleotide sequence ID" value="XM_030782966.1"/>
</dbReference>
<dbReference type="InterPro" id="IPR036047">
    <property type="entry name" value="F-box-like_dom_sf"/>
</dbReference>
<dbReference type="Gene3D" id="3.40.1000.30">
    <property type="match status" value="1"/>
</dbReference>
<dbReference type="SUPFAM" id="SSF81383">
    <property type="entry name" value="F-box domain"/>
    <property type="match status" value="1"/>
</dbReference>
<dbReference type="InParanoid" id="A0A6J2W615"/>
<feature type="compositionally biased region" description="Acidic residues" evidence="1">
    <location>
        <begin position="134"/>
        <end position="147"/>
    </location>
</feature>
<evidence type="ECO:0000256" key="1">
    <source>
        <dbReference type="SAM" id="MobiDB-lite"/>
    </source>
</evidence>
<reference evidence="4" key="1">
    <citation type="submission" date="2025-08" db="UniProtKB">
        <authorList>
            <consortium name="RefSeq"/>
        </authorList>
    </citation>
    <scope>IDENTIFICATION</scope>
</reference>